<protein>
    <recommendedName>
        <fullName evidence="2">Aerotolerance regulator N-terminal domain-containing protein</fullName>
    </recommendedName>
</protein>
<dbReference type="InterPro" id="IPR024163">
    <property type="entry name" value="Aerotolerance_reg_N"/>
</dbReference>
<dbReference type="RefSeq" id="WP_133321480.1">
    <property type="nucleotide sequence ID" value="NZ_SMTF01000004.1"/>
</dbReference>
<feature type="domain" description="Aerotolerance regulator N-terminal" evidence="2">
    <location>
        <begin position="4"/>
        <end position="77"/>
    </location>
</feature>
<evidence type="ECO:0000259" key="2">
    <source>
        <dbReference type="Pfam" id="PF07584"/>
    </source>
</evidence>
<organism evidence="3 4">
    <name type="scientific">Luteimonas aestuarii</name>
    <dbReference type="NCBI Taxonomy" id="453837"/>
    <lineage>
        <taxon>Bacteria</taxon>
        <taxon>Pseudomonadati</taxon>
        <taxon>Pseudomonadota</taxon>
        <taxon>Gammaproteobacteria</taxon>
        <taxon>Lysobacterales</taxon>
        <taxon>Lysobacteraceae</taxon>
        <taxon>Luteimonas</taxon>
    </lineage>
</organism>
<keyword evidence="4" id="KW-1185">Reference proteome</keyword>
<evidence type="ECO:0000313" key="3">
    <source>
        <dbReference type="EMBL" id="TDK25028.1"/>
    </source>
</evidence>
<dbReference type="NCBIfam" id="TIGR02226">
    <property type="entry name" value="two_anch"/>
    <property type="match status" value="1"/>
</dbReference>
<feature type="transmembrane region" description="Helical" evidence="1">
    <location>
        <begin position="57"/>
        <end position="75"/>
    </location>
</feature>
<dbReference type="EMBL" id="SMTF01000004">
    <property type="protein sequence ID" value="TDK25028.1"/>
    <property type="molecule type" value="Genomic_DNA"/>
</dbReference>
<gene>
    <name evidence="3" type="ORF">E2F46_07605</name>
</gene>
<name>A0A4R5TVD1_9GAMM</name>
<keyword evidence="1" id="KW-0812">Transmembrane</keyword>
<dbReference type="OrthoDB" id="7390489at2"/>
<accession>A0A4R5TVD1</accession>
<comment type="caution">
    <text evidence="3">The sequence shown here is derived from an EMBL/GenBank/DDBJ whole genome shotgun (WGS) entry which is preliminary data.</text>
</comment>
<evidence type="ECO:0000313" key="4">
    <source>
        <dbReference type="Proteomes" id="UP000294796"/>
    </source>
</evidence>
<dbReference type="Pfam" id="PF07584">
    <property type="entry name" value="BatA"/>
    <property type="match status" value="1"/>
</dbReference>
<dbReference type="AlphaFoldDB" id="A0A4R5TVD1"/>
<keyword evidence="1" id="KW-1133">Transmembrane helix</keyword>
<proteinExistence type="predicted"/>
<reference evidence="3 4" key="1">
    <citation type="submission" date="2019-03" db="EMBL/GenBank/DDBJ databases">
        <title>Luteimonas zhaokaii sp.nov., isolated from the rectal contents of Plateau pika in Yushu, Qinghai Province, China.</title>
        <authorList>
            <person name="Zhang G."/>
        </authorList>
    </citation>
    <scope>NUCLEOTIDE SEQUENCE [LARGE SCALE GENOMIC DNA]</scope>
    <source>
        <strain evidence="3 4">B9</strain>
    </source>
</reference>
<evidence type="ECO:0000256" key="1">
    <source>
        <dbReference type="SAM" id="Phobius"/>
    </source>
</evidence>
<feature type="transmembrane region" description="Helical" evidence="1">
    <location>
        <begin position="6"/>
        <end position="26"/>
    </location>
</feature>
<dbReference type="Proteomes" id="UP000294796">
    <property type="component" value="Unassembled WGS sequence"/>
</dbReference>
<sequence>MSLSLLLPAALSSLLALGIPLLLHLARREQQRRTVFAALRWLRARPRPRRRIRFDEWPLLLLRLMLLALLALWLAHPVLIGTGDRTPWIAVAPDVDPAAASAAVQGEAAEVRWLAPGFPAVDTPLPAASRRPPLASLLRELDARLPADAPLRVVVPASVAGLDGAVVSLSRDVDWQVIESGAAKAADAVEAEVFDLAIRHAPGQADAFPVRALRAAALALRDSDAADAPLDVADAQVPLDAGTQRLAWLAPGTLPAGIVGWIEGGGDALLAFDVEIVLPETTRRTLWRDVEGVALIEEAPLGAGRMMRLLQPMTPDAMPQLLDPGFPQHLRALFDATPAPGVAHAHEVAPTRSPMAWPVAPRDLRPWLALLIALLVLAERWLATSMRREVRP</sequence>
<dbReference type="InterPro" id="IPR011933">
    <property type="entry name" value="Double_TM_dom"/>
</dbReference>
<keyword evidence="1" id="KW-0472">Membrane</keyword>